<dbReference type="Proteomes" id="UP000787472">
    <property type="component" value="Unassembled WGS sequence"/>
</dbReference>
<keyword evidence="3" id="KW-1185">Reference proteome</keyword>
<dbReference type="InterPro" id="IPR000792">
    <property type="entry name" value="Tscrpt_reg_LuxR_C"/>
</dbReference>
<protein>
    <submittedName>
        <fullName evidence="2">Helix-turn-helix transcriptional regulator</fullName>
    </submittedName>
</protein>
<dbReference type="AlphaFoldDB" id="A0A9E5MM29"/>
<evidence type="ECO:0000259" key="1">
    <source>
        <dbReference type="SMART" id="SM00421"/>
    </source>
</evidence>
<dbReference type="SMART" id="SM00421">
    <property type="entry name" value="HTH_LUXR"/>
    <property type="match status" value="1"/>
</dbReference>
<sequence length="391" mass="43260">MSFLERVLPSLYQSAEEPESWTSALDQIKQEMQVASVVVQKLKLCHNRLSQEWVVRDSVSTEMAESHDCLVNNDENPRLNVGSVPMSDSAVIQDDGNCHDPEFRALQQRLHMLGLGRPIILGVKYSQGSSLCMLLHRYSDDARDFSEEHVNFLHRLTPHLKQTVSLSEKLGQFQTQADVLTQSMEQLNSAMLFLDRTGEIRWANTRGREVLQRSPHLSMSGSKLRCSSSKAQRQLVELLEHVSSPSHSGERFVTTLGSQWDNPLQILALPIYATGASSGSSQSASPCIALYVTEQDTAQSLSAVEIVKLFGLTPAEARLAIALYYGASPNDYAVQQGIAVGTARIQLKNIFAKLGINRQPELVRVIGSSIAATIPTRLNQDFSKSILQRSA</sequence>
<dbReference type="InterPro" id="IPR036388">
    <property type="entry name" value="WH-like_DNA-bd_sf"/>
</dbReference>
<reference evidence="2" key="1">
    <citation type="submission" date="2020-03" db="EMBL/GenBank/DDBJ databases">
        <authorList>
            <person name="Guo F."/>
        </authorList>
    </citation>
    <scope>NUCLEOTIDE SEQUENCE</scope>
    <source>
        <strain evidence="2">JCM 30134</strain>
    </source>
</reference>
<organism evidence="2 3">
    <name type="scientific">Pseudomaricurvus hydrocarbonicus</name>
    <dbReference type="NCBI Taxonomy" id="1470433"/>
    <lineage>
        <taxon>Bacteria</taxon>
        <taxon>Pseudomonadati</taxon>
        <taxon>Pseudomonadota</taxon>
        <taxon>Gammaproteobacteria</taxon>
        <taxon>Cellvibrionales</taxon>
        <taxon>Cellvibrionaceae</taxon>
        <taxon>Pseudomaricurvus</taxon>
    </lineage>
</organism>
<accession>A0A9E5MM29</accession>
<dbReference type="Gene3D" id="1.10.10.10">
    <property type="entry name" value="Winged helix-like DNA-binding domain superfamily/Winged helix DNA-binding domain"/>
    <property type="match status" value="1"/>
</dbReference>
<gene>
    <name evidence="2" type="ORF">G8770_11280</name>
</gene>
<evidence type="ECO:0000313" key="3">
    <source>
        <dbReference type="Proteomes" id="UP000787472"/>
    </source>
</evidence>
<dbReference type="SUPFAM" id="SSF46894">
    <property type="entry name" value="C-terminal effector domain of the bipartite response regulators"/>
    <property type="match status" value="1"/>
</dbReference>
<dbReference type="InterPro" id="IPR016032">
    <property type="entry name" value="Sig_transdc_resp-reg_C-effctor"/>
</dbReference>
<comment type="caution">
    <text evidence="2">The sequence shown here is derived from an EMBL/GenBank/DDBJ whole genome shotgun (WGS) entry which is preliminary data.</text>
</comment>
<evidence type="ECO:0000313" key="2">
    <source>
        <dbReference type="EMBL" id="NHO66128.1"/>
    </source>
</evidence>
<name>A0A9E5MM29_9GAMM</name>
<feature type="domain" description="HTH luxR-type" evidence="1">
    <location>
        <begin position="309"/>
        <end position="366"/>
    </location>
</feature>
<dbReference type="RefSeq" id="WP_167186380.1">
    <property type="nucleotide sequence ID" value="NZ_JAAONZ010000007.1"/>
</dbReference>
<proteinExistence type="predicted"/>
<dbReference type="GO" id="GO:0006355">
    <property type="term" value="P:regulation of DNA-templated transcription"/>
    <property type="evidence" value="ECO:0007669"/>
    <property type="project" value="InterPro"/>
</dbReference>
<dbReference type="GO" id="GO:0003677">
    <property type="term" value="F:DNA binding"/>
    <property type="evidence" value="ECO:0007669"/>
    <property type="project" value="InterPro"/>
</dbReference>
<dbReference type="EMBL" id="JAAONZ010000007">
    <property type="protein sequence ID" value="NHO66128.1"/>
    <property type="molecule type" value="Genomic_DNA"/>
</dbReference>